<dbReference type="PATRIC" id="fig|1127699.3.peg.947"/>
<dbReference type="Proteomes" id="UP000010433">
    <property type="component" value="Unassembled WGS sequence"/>
</dbReference>
<protein>
    <submittedName>
        <fullName evidence="1">Uncharacterized protein</fullName>
    </submittedName>
</protein>
<evidence type="ECO:0000313" key="1">
    <source>
        <dbReference type="EMBL" id="EKY01480.1"/>
    </source>
</evidence>
<name>L1NDX6_9BACT</name>
<gene>
    <name evidence="1" type="ORF">HMPREF9151_01022</name>
</gene>
<keyword evidence="2" id="KW-1185">Reference proteome</keyword>
<proteinExistence type="predicted"/>
<dbReference type="HOGENOM" id="CLU_3028578_0_0_10"/>
<comment type="caution">
    <text evidence="1">The sequence shown here is derived from an EMBL/GenBank/DDBJ whole genome shotgun (WGS) entry which is preliminary data.</text>
</comment>
<dbReference type="AlphaFoldDB" id="L1NDX6"/>
<accession>L1NDX6</accession>
<organism evidence="1 2">
    <name type="scientific">Hoylesella saccharolytica F0055</name>
    <dbReference type="NCBI Taxonomy" id="1127699"/>
    <lineage>
        <taxon>Bacteria</taxon>
        <taxon>Pseudomonadati</taxon>
        <taxon>Bacteroidota</taxon>
        <taxon>Bacteroidia</taxon>
        <taxon>Bacteroidales</taxon>
        <taxon>Prevotellaceae</taxon>
        <taxon>Hoylesella</taxon>
    </lineage>
</organism>
<dbReference type="STRING" id="1127699.HMPREF9151_01022"/>
<evidence type="ECO:0000313" key="2">
    <source>
        <dbReference type="Proteomes" id="UP000010433"/>
    </source>
</evidence>
<sequence length="55" mass="6531">MCRRFNRRTIFFLPKSKKTCLFDFKTGKDLTFASTKFMNNIILIVLLLTSKIKLQ</sequence>
<reference evidence="1 2" key="1">
    <citation type="submission" date="2012-05" db="EMBL/GenBank/DDBJ databases">
        <authorList>
            <person name="Weinstock G."/>
            <person name="Sodergren E."/>
            <person name="Lobos E.A."/>
            <person name="Fulton L."/>
            <person name="Fulton R."/>
            <person name="Courtney L."/>
            <person name="Fronick C."/>
            <person name="O'Laughlin M."/>
            <person name="Godfrey J."/>
            <person name="Wilson R.M."/>
            <person name="Miner T."/>
            <person name="Farmer C."/>
            <person name="Delehaunty K."/>
            <person name="Cordes M."/>
            <person name="Minx P."/>
            <person name="Tomlinson C."/>
            <person name="Chen J."/>
            <person name="Wollam A."/>
            <person name="Pepin K.H."/>
            <person name="Bhonagiri V."/>
            <person name="Zhang X."/>
            <person name="Suruliraj S."/>
            <person name="Warren W."/>
            <person name="Mitreva M."/>
            <person name="Mardis E.R."/>
            <person name="Wilson R.K."/>
        </authorList>
    </citation>
    <scope>NUCLEOTIDE SEQUENCE [LARGE SCALE GENOMIC DNA]</scope>
    <source>
        <strain evidence="1 2">F0055</strain>
    </source>
</reference>
<dbReference type="EMBL" id="AMEP01000068">
    <property type="protein sequence ID" value="EKY01480.1"/>
    <property type="molecule type" value="Genomic_DNA"/>
</dbReference>